<gene>
    <name evidence="1" type="ORF">METZ01_LOCUS490333</name>
</gene>
<dbReference type="Gene3D" id="2.60.120.560">
    <property type="entry name" value="Exo-inulinase, domain 1"/>
    <property type="match status" value="1"/>
</dbReference>
<evidence type="ECO:0000313" key="1">
    <source>
        <dbReference type="EMBL" id="SVE37479.1"/>
    </source>
</evidence>
<proteinExistence type="predicted"/>
<protein>
    <recommendedName>
        <fullName evidence="2">3-keto-disaccharide hydrolase domain-containing protein</fullName>
    </recommendedName>
</protein>
<feature type="non-terminal residue" evidence="1">
    <location>
        <position position="73"/>
    </location>
</feature>
<evidence type="ECO:0008006" key="2">
    <source>
        <dbReference type="Google" id="ProtNLM"/>
    </source>
</evidence>
<dbReference type="EMBL" id="UINC01212936">
    <property type="protein sequence ID" value="SVE37479.1"/>
    <property type="molecule type" value="Genomic_DNA"/>
</dbReference>
<sequence>MKILIQLLLVIVFSIFYNFQNLIPAEKPQEWIQLFNGKNLEGWEVKINGFASGENAFNTFRVKNNSLVVSYEN</sequence>
<reference evidence="1" key="1">
    <citation type="submission" date="2018-05" db="EMBL/GenBank/DDBJ databases">
        <authorList>
            <person name="Lanie J.A."/>
            <person name="Ng W.-L."/>
            <person name="Kazmierczak K.M."/>
            <person name="Andrzejewski T.M."/>
            <person name="Davidsen T.M."/>
            <person name="Wayne K.J."/>
            <person name="Tettelin H."/>
            <person name="Glass J.I."/>
            <person name="Rusch D."/>
            <person name="Podicherti R."/>
            <person name="Tsui H.-C.T."/>
            <person name="Winkler M.E."/>
        </authorList>
    </citation>
    <scope>NUCLEOTIDE SEQUENCE</scope>
</reference>
<name>A0A383CZN2_9ZZZZ</name>
<organism evidence="1">
    <name type="scientific">marine metagenome</name>
    <dbReference type="NCBI Taxonomy" id="408172"/>
    <lineage>
        <taxon>unclassified sequences</taxon>
        <taxon>metagenomes</taxon>
        <taxon>ecological metagenomes</taxon>
    </lineage>
</organism>
<accession>A0A383CZN2</accession>
<dbReference type="AlphaFoldDB" id="A0A383CZN2"/>